<evidence type="ECO:0000256" key="8">
    <source>
        <dbReference type="RuleBase" id="RU003881"/>
    </source>
</evidence>
<dbReference type="GO" id="GO:0004791">
    <property type="term" value="F:thioredoxin-disulfide reductase (NADPH) activity"/>
    <property type="evidence" value="ECO:0007669"/>
    <property type="project" value="UniProtKB-UniRule"/>
</dbReference>
<dbReference type="GO" id="GO:0005737">
    <property type="term" value="C:cytoplasm"/>
    <property type="evidence" value="ECO:0007669"/>
    <property type="project" value="InterPro"/>
</dbReference>
<dbReference type="OrthoDB" id="9806179at2"/>
<dbReference type="NCBIfam" id="TIGR01292">
    <property type="entry name" value="TRX_reduct"/>
    <property type="match status" value="1"/>
</dbReference>
<keyword evidence="5" id="KW-1015">Disulfide bond</keyword>
<dbReference type="InterPro" id="IPR050097">
    <property type="entry name" value="Ferredoxin-NADP_redctase_2"/>
</dbReference>
<dbReference type="InterPro" id="IPR008255">
    <property type="entry name" value="Pyr_nucl-diS_OxRdtase_2_AS"/>
</dbReference>
<dbReference type="EMBL" id="FNAF01000015">
    <property type="protein sequence ID" value="SDE05954.1"/>
    <property type="molecule type" value="Genomic_DNA"/>
</dbReference>
<protein>
    <recommendedName>
        <fullName evidence="7">Thioredoxin reductase</fullName>
        <ecNumber evidence="7">1.8.1.9</ecNumber>
    </recommendedName>
</protein>
<evidence type="ECO:0000313" key="11">
    <source>
        <dbReference type="Proteomes" id="UP000198995"/>
    </source>
</evidence>
<evidence type="ECO:0000256" key="6">
    <source>
        <dbReference type="ARBA" id="ARBA00023284"/>
    </source>
</evidence>
<sequence>MFDIAIIGSGPAGMTAGIYARRAGYSVAMFEMGVPGGQAATTDFIENFPGFPGGISGSELMMKFYEQATAFGAEMIFERVTDVQVQGDLKTVTTTSAAGDRTYEAKVIIFATGAYPRMLRVPNEGKFRGRGVSYCATCDGFFFKDKDVCVVGGGDVAVEEALYLTKMCRSVTLFHRRDALRANKRSQELALANDKLHIEWDTIVTELLGDDKLSQVVTENVKTGETKTWDFPGCFIFVGYDPNNEVVPSTIKGDANNYILTDDNMATNIPGVYAIGDVRSKTVRQIASAVGDAGIVMYDIERYFREGGGQ</sequence>
<dbReference type="GO" id="GO:0019430">
    <property type="term" value="P:removal of superoxide radicals"/>
    <property type="evidence" value="ECO:0007669"/>
    <property type="project" value="UniProtKB-UniRule"/>
</dbReference>
<keyword evidence="4 7" id="KW-0560">Oxidoreductase</keyword>
<comment type="similarity">
    <text evidence="1 7">Belongs to the class-II pyridine nucleotide-disulfide oxidoreductase family.</text>
</comment>
<dbReference type="STRING" id="2741.SAMN04489866_11527"/>
<comment type="cofactor">
    <cofactor evidence="8">
        <name>FAD</name>
        <dbReference type="ChEBI" id="CHEBI:57692"/>
    </cofactor>
    <text evidence="8">Binds 1 FAD per subunit.</text>
</comment>
<keyword evidence="8" id="KW-0521">NADP</keyword>
<dbReference type="PRINTS" id="PR00368">
    <property type="entry name" value="FADPNR"/>
</dbReference>
<feature type="domain" description="FAD/NAD(P)-binding" evidence="9">
    <location>
        <begin position="2"/>
        <end position="292"/>
    </location>
</feature>
<proteinExistence type="inferred from homology"/>
<dbReference type="AlphaFoldDB" id="A0A1G6ZT49"/>
<keyword evidence="3 7" id="KW-0274">FAD</keyword>
<evidence type="ECO:0000313" key="10">
    <source>
        <dbReference type="EMBL" id="SDE05954.1"/>
    </source>
</evidence>
<gene>
    <name evidence="10" type="ORF">SAMN04489866_11527</name>
</gene>
<keyword evidence="6 7" id="KW-0676">Redox-active center</keyword>
<evidence type="ECO:0000256" key="5">
    <source>
        <dbReference type="ARBA" id="ARBA00023157"/>
    </source>
</evidence>
<keyword evidence="2 7" id="KW-0285">Flavoprotein</keyword>
<dbReference type="RefSeq" id="WP_091792345.1">
    <property type="nucleotide sequence ID" value="NZ_FNAF01000015.1"/>
</dbReference>
<dbReference type="InterPro" id="IPR036188">
    <property type="entry name" value="FAD/NAD-bd_sf"/>
</dbReference>
<name>A0A1G6ZT49_PEPNI</name>
<dbReference type="PROSITE" id="PS00573">
    <property type="entry name" value="PYRIDINE_REDOX_2"/>
    <property type="match status" value="1"/>
</dbReference>
<evidence type="ECO:0000256" key="7">
    <source>
        <dbReference type="RuleBase" id="RU003880"/>
    </source>
</evidence>
<dbReference type="Proteomes" id="UP000198995">
    <property type="component" value="Unassembled WGS sequence"/>
</dbReference>
<evidence type="ECO:0000256" key="2">
    <source>
        <dbReference type="ARBA" id="ARBA00022630"/>
    </source>
</evidence>
<evidence type="ECO:0000256" key="3">
    <source>
        <dbReference type="ARBA" id="ARBA00022827"/>
    </source>
</evidence>
<dbReference type="Pfam" id="PF07992">
    <property type="entry name" value="Pyr_redox_2"/>
    <property type="match status" value="1"/>
</dbReference>
<organism evidence="10 11">
    <name type="scientific">Peptococcus niger</name>
    <dbReference type="NCBI Taxonomy" id="2741"/>
    <lineage>
        <taxon>Bacteria</taxon>
        <taxon>Bacillati</taxon>
        <taxon>Bacillota</taxon>
        <taxon>Clostridia</taxon>
        <taxon>Eubacteriales</taxon>
        <taxon>Peptococcaceae</taxon>
        <taxon>Peptococcus</taxon>
    </lineage>
</organism>
<evidence type="ECO:0000259" key="9">
    <source>
        <dbReference type="Pfam" id="PF07992"/>
    </source>
</evidence>
<dbReference type="EC" id="1.8.1.9" evidence="7"/>
<evidence type="ECO:0000256" key="4">
    <source>
        <dbReference type="ARBA" id="ARBA00023002"/>
    </source>
</evidence>
<dbReference type="InterPro" id="IPR023753">
    <property type="entry name" value="FAD/NAD-binding_dom"/>
</dbReference>
<comment type="subunit">
    <text evidence="7">Homodimer.</text>
</comment>
<dbReference type="PRINTS" id="PR00469">
    <property type="entry name" value="PNDRDTASEII"/>
</dbReference>
<accession>A0A1G6ZT49</accession>
<dbReference type="InterPro" id="IPR005982">
    <property type="entry name" value="Thioredox_Rdtase"/>
</dbReference>
<dbReference type="SUPFAM" id="SSF51905">
    <property type="entry name" value="FAD/NAD(P)-binding domain"/>
    <property type="match status" value="1"/>
</dbReference>
<keyword evidence="11" id="KW-1185">Reference proteome</keyword>
<reference evidence="10 11" key="1">
    <citation type="submission" date="2016-10" db="EMBL/GenBank/DDBJ databases">
        <authorList>
            <person name="de Groot N.N."/>
        </authorList>
    </citation>
    <scope>NUCLEOTIDE SEQUENCE [LARGE SCALE GENOMIC DNA]</scope>
    <source>
        <strain evidence="10 11">DSM 20475</strain>
    </source>
</reference>
<dbReference type="Gene3D" id="3.50.50.60">
    <property type="entry name" value="FAD/NAD(P)-binding domain"/>
    <property type="match status" value="2"/>
</dbReference>
<comment type="catalytic activity">
    <reaction evidence="7">
        <text>[thioredoxin]-dithiol + NADP(+) = [thioredoxin]-disulfide + NADPH + H(+)</text>
        <dbReference type="Rhea" id="RHEA:20345"/>
        <dbReference type="Rhea" id="RHEA-COMP:10698"/>
        <dbReference type="Rhea" id="RHEA-COMP:10700"/>
        <dbReference type="ChEBI" id="CHEBI:15378"/>
        <dbReference type="ChEBI" id="CHEBI:29950"/>
        <dbReference type="ChEBI" id="CHEBI:50058"/>
        <dbReference type="ChEBI" id="CHEBI:57783"/>
        <dbReference type="ChEBI" id="CHEBI:58349"/>
        <dbReference type="EC" id="1.8.1.9"/>
    </reaction>
</comment>
<evidence type="ECO:0000256" key="1">
    <source>
        <dbReference type="ARBA" id="ARBA00009333"/>
    </source>
</evidence>
<dbReference type="PANTHER" id="PTHR48105">
    <property type="entry name" value="THIOREDOXIN REDUCTASE 1-RELATED-RELATED"/>
    <property type="match status" value="1"/>
</dbReference>